<evidence type="ECO:0000256" key="7">
    <source>
        <dbReference type="ARBA" id="ARBA00023136"/>
    </source>
</evidence>
<comment type="subcellular location">
    <subcellularLocation>
        <location evidence="1">Membrane</location>
        <topology evidence="1">Multi-pass membrane protein</topology>
    </subcellularLocation>
</comment>
<dbReference type="STRING" id="10195.A0A3M7SPL9"/>
<feature type="transmembrane region" description="Helical" evidence="8">
    <location>
        <begin position="501"/>
        <end position="524"/>
    </location>
</feature>
<reference evidence="10 11" key="1">
    <citation type="journal article" date="2018" name="Sci. Rep.">
        <title>Genomic signatures of local adaptation to the degree of environmental predictability in rotifers.</title>
        <authorList>
            <person name="Franch-Gras L."/>
            <person name="Hahn C."/>
            <person name="Garcia-Roger E.M."/>
            <person name="Carmona M.J."/>
            <person name="Serra M."/>
            <person name="Gomez A."/>
        </authorList>
    </citation>
    <scope>NUCLEOTIDE SEQUENCE [LARGE SCALE GENOMIC DNA]</scope>
    <source>
        <strain evidence="10">HYR1</strain>
    </source>
</reference>
<dbReference type="OrthoDB" id="407410at2759"/>
<name>A0A3M7SPL9_BRAPC</name>
<dbReference type="GO" id="GO:0005432">
    <property type="term" value="F:calcium:sodium antiporter activity"/>
    <property type="evidence" value="ECO:0007669"/>
    <property type="project" value="TreeGrafter"/>
</dbReference>
<feature type="transmembrane region" description="Helical" evidence="8">
    <location>
        <begin position="470"/>
        <end position="489"/>
    </location>
</feature>
<sequence>MSLFEDAQCRDYHQYDFNSSWICNFMKTTEDCQIDDGFVNYLVFAYCSFNLNMTWFAVMILAVWLIFLFMSLGVTADTFSIAAVGNAKGGDAGLAFGALMGAGVFISTIIVGTICFIRPFYSVQRPLLRDIIFFLLSGFWLFVVIWDGKIVLWETLGFLFLYLFYIFVVLTGRFVNQRIKLKRGIVSTKNDFSSEAIIQRKESMPKSLVNIQDDAENENEAEEEYENEELTRPLLSRTHIEELPEIGFSVKDAVKMTFIPIEKSEWEESNWFFKFIMVLKAPIIVLLKLTIPLVDYDGPNHNWNKITTMINFTLAPLFIVFATKIINYKLFDAIPIWSVALTIGLIGAALVWFYTDFYERPKYHLVLAYFGFIVSVVWIYSIANEIVNILTAFGVILNISNTILGLTFLAWGNSMSDLIADVFSARKGFPNMAISACFGGPLFNILMGIGIPFTIKCIQTPGGFIIKHNFLQYFLALFLAISLCSSLIFLPLNNFFFSRRYALYLITVYAVFIIGCVLIESGVINPM</sequence>
<keyword evidence="11" id="KW-1185">Reference proteome</keyword>
<keyword evidence="3" id="KW-0050">Antiport</keyword>
<dbReference type="InterPro" id="IPR051359">
    <property type="entry name" value="CaCA_antiporter"/>
</dbReference>
<organism evidence="10 11">
    <name type="scientific">Brachionus plicatilis</name>
    <name type="common">Marine rotifer</name>
    <name type="synonym">Brachionus muelleri</name>
    <dbReference type="NCBI Taxonomy" id="10195"/>
    <lineage>
        <taxon>Eukaryota</taxon>
        <taxon>Metazoa</taxon>
        <taxon>Spiralia</taxon>
        <taxon>Gnathifera</taxon>
        <taxon>Rotifera</taxon>
        <taxon>Eurotatoria</taxon>
        <taxon>Monogononta</taxon>
        <taxon>Pseudotrocha</taxon>
        <taxon>Ploima</taxon>
        <taxon>Brachionidae</taxon>
        <taxon>Brachionus</taxon>
    </lineage>
</organism>
<dbReference type="AlphaFoldDB" id="A0A3M7SPL9"/>
<keyword evidence="2" id="KW-0813">Transport</keyword>
<feature type="transmembrane region" description="Helical" evidence="8">
    <location>
        <begin position="55"/>
        <end position="74"/>
    </location>
</feature>
<evidence type="ECO:0000256" key="2">
    <source>
        <dbReference type="ARBA" id="ARBA00022448"/>
    </source>
</evidence>
<feature type="transmembrane region" description="Helical" evidence="8">
    <location>
        <begin position="366"/>
        <end position="383"/>
    </location>
</feature>
<feature type="domain" description="Sodium/calcium exchanger membrane region" evidence="9">
    <location>
        <begin position="68"/>
        <end position="170"/>
    </location>
</feature>
<dbReference type="GO" id="GO:0006874">
    <property type="term" value="P:intracellular calcium ion homeostasis"/>
    <property type="evidence" value="ECO:0007669"/>
    <property type="project" value="TreeGrafter"/>
</dbReference>
<feature type="transmembrane region" description="Helical" evidence="8">
    <location>
        <begin position="334"/>
        <end position="354"/>
    </location>
</feature>
<dbReference type="Gene3D" id="1.20.1420.30">
    <property type="entry name" value="NCX, central ion-binding region"/>
    <property type="match status" value="2"/>
</dbReference>
<evidence type="ECO:0000256" key="6">
    <source>
        <dbReference type="ARBA" id="ARBA00022989"/>
    </source>
</evidence>
<dbReference type="InterPro" id="IPR004837">
    <property type="entry name" value="NaCa_Exmemb"/>
</dbReference>
<dbReference type="EMBL" id="REGN01001030">
    <property type="protein sequence ID" value="RNA37557.1"/>
    <property type="molecule type" value="Genomic_DNA"/>
</dbReference>
<feature type="transmembrane region" description="Helical" evidence="8">
    <location>
        <begin position="303"/>
        <end position="322"/>
    </location>
</feature>
<dbReference type="PANTHER" id="PTHR12266">
    <property type="entry name" value="NA+/CA2+ K+ INDEPENDENT EXCHANGER"/>
    <property type="match status" value="1"/>
</dbReference>
<evidence type="ECO:0000313" key="10">
    <source>
        <dbReference type="EMBL" id="RNA37557.1"/>
    </source>
</evidence>
<feature type="domain" description="Sodium/calcium exchanger membrane region" evidence="9">
    <location>
        <begin position="368"/>
        <end position="514"/>
    </location>
</feature>
<feature type="transmembrane region" description="Helical" evidence="8">
    <location>
        <begin position="390"/>
        <end position="412"/>
    </location>
</feature>
<protein>
    <submittedName>
        <fullName evidence="10">Sodium potassium calcium exchanger mitochondrial</fullName>
    </submittedName>
</protein>
<accession>A0A3M7SPL9</accession>
<keyword evidence="4" id="KW-0106">Calcium</keyword>
<keyword evidence="5 8" id="KW-0812">Transmembrane</keyword>
<dbReference type="Proteomes" id="UP000276133">
    <property type="component" value="Unassembled WGS sequence"/>
</dbReference>
<evidence type="ECO:0000313" key="11">
    <source>
        <dbReference type="Proteomes" id="UP000276133"/>
    </source>
</evidence>
<dbReference type="InterPro" id="IPR044880">
    <property type="entry name" value="NCX_ion-bd_dom_sf"/>
</dbReference>
<dbReference type="PANTHER" id="PTHR12266:SF0">
    <property type="entry name" value="MITOCHONDRIAL SODIUM_CALCIUM EXCHANGER PROTEIN"/>
    <property type="match status" value="1"/>
</dbReference>
<evidence type="ECO:0000259" key="9">
    <source>
        <dbReference type="Pfam" id="PF01699"/>
    </source>
</evidence>
<keyword evidence="4" id="KW-0109">Calcium transport</keyword>
<feature type="transmembrane region" description="Helical" evidence="8">
    <location>
        <begin position="152"/>
        <end position="175"/>
    </location>
</feature>
<keyword evidence="4" id="KW-0406">Ion transport</keyword>
<dbReference type="GO" id="GO:0016020">
    <property type="term" value="C:membrane"/>
    <property type="evidence" value="ECO:0007669"/>
    <property type="project" value="UniProtKB-SubCell"/>
</dbReference>
<keyword evidence="7 8" id="KW-0472">Membrane</keyword>
<feature type="transmembrane region" description="Helical" evidence="8">
    <location>
        <begin position="94"/>
        <end position="115"/>
    </location>
</feature>
<proteinExistence type="predicted"/>
<feature type="transmembrane region" description="Helical" evidence="8">
    <location>
        <begin position="271"/>
        <end position="291"/>
    </location>
</feature>
<dbReference type="Pfam" id="PF01699">
    <property type="entry name" value="Na_Ca_ex"/>
    <property type="match status" value="2"/>
</dbReference>
<evidence type="ECO:0000256" key="1">
    <source>
        <dbReference type="ARBA" id="ARBA00004141"/>
    </source>
</evidence>
<keyword evidence="6 8" id="KW-1133">Transmembrane helix</keyword>
<evidence type="ECO:0000256" key="5">
    <source>
        <dbReference type="ARBA" id="ARBA00022692"/>
    </source>
</evidence>
<evidence type="ECO:0000256" key="8">
    <source>
        <dbReference type="SAM" id="Phobius"/>
    </source>
</evidence>
<feature type="transmembrane region" description="Helical" evidence="8">
    <location>
        <begin position="127"/>
        <end position="146"/>
    </location>
</feature>
<evidence type="ECO:0000256" key="4">
    <source>
        <dbReference type="ARBA" id="ARBA00022568"/>
    </source>
</evidence>
<gene>
    <name evidence="10" type="ORF">BpHYR1_025181</name>
</gene>
<feature type="transmembrane region" description="Helical" evidence="8">
    <location>
        <begin position="432"/>
        <end position="458"/>
    </location>
</feature>
<evidence type="ECO:0000256" key="3">
    <source>
        <dbReference type="ARBA" id="ARBA00022449"/>
    </source>
</evidence>
<comment type="caution">
    <text evidence="10">The sequence shown here is derived from an EMBL/GenBank/DDBJ whole genome shotgun (WGS) entry which is preliminary data.</text>
</comment>